<dbReference type="SUPFAM" id="SSF81901">
    <property type="entry name" value="HCP-like"/>
    <property type="match status" value="1"/>
</dbReference>
<dbReference type="Pfam" id="PF00069">
    <property type="entry name" value="Pkinase"/>
    <property type="match status" value="1"/>
</dbReference>
<dbReference type="PROSITE" id="PS00108">
    <property type="entry name" value="PROTEIN_KINASE_ST"/>
    <property type="match status" value="1"/>
</dbReference>
<dbReference type="Proteomes" id="UP000321491">
    <property type="component" value="Unassembled WGS sequence"/>
</dbReference>
<dbReference type="RefSeq" id="WP_146934942.1">
    <property type="nucleotide sequence ID" value="NZ_BJXW01000004.1"/>
</dbReference>
<evidence type="ECO:0000256" key="4">
    <source>
        <dbReference type="ARBA" id="ARBA00022741"/>
    </source>
</evidence>
<dbReference type="InterPro" id="IPR011009">
    <property type="entry name" value="Kinase-like_dom_sf"/>
</dbReference>
<evidence type="ECO:0000256" key="5">
    <source>
        <dbReference type="ARBA" id="ARBA00022777"/>
    </source>
</evidence>
<organism evidence="13 14">
    <name type="scientific">Cerasibacillus quisquiliarum</name>
    <dbReference type="NCBI Taxonomy" id="227865"/>
    <lineage>
        <taxon>Bacteria</taxon>
        <taxon>Bacillati</taxon>
        <taxon>Bacillota</taxon>
        <taxon>Bacilli</taxon>
        <taxon>Bacillales</taxon>
        <taxon>Bacillaceae</taxon>
        <taxon>Cerasibacillus</taxon>
    </lineage>
</organism>
<dbReference type="PANTHER" id="PTHR24363:SF0">
    <property type="entry name" value="SERINE_THREONINE KINASE LIKE DOMAIN CONTAINING 1"/>
    <property type="match status" value="1"/>
</dbReference>
<dbReference type="SUPFAM" id="SSF48452">
    <property type="entry name" value="TPR-like"/>
    <property type="match status" value="1"/>
</dbReference>
<evidence type="ECO:0000313" key="14">
    <source>
        <dbReference type="Proteomes" id="UP000321491"/>
    </source>
</evidence>
<reference evidence="13 14" key="1">
    <citation type="submission" date="2019-07" db="EMBL/GenBank/DDBJ databases">
        <title>Whole genome shotgun sequence of Cerasibacillus quisquiliarum NBRC 102429.</title>
        <authorList>
            <person name="Hosoyama A."/>
            <person name="Uohara A."/>
            <person name="Ohji S."/>
            <person name="Ichikawa N."/>
        </authorList>
    </citation>
    <scope>NUCLEOTIDE SEQUENCE [LARGE SCALE GENOMIC DNA]</scope>
    <source>
        <strain evidence="13 14">NBRC 102429</strain>
    </source>
</reference>
<accession>A0A511UVZ8</accession>
<keyword evidence="11" id="KW-0472">Membrane</keyword>
<keyword evidence="11" id="KW-1133">Transmembrane helix</keyword>
<comment type="catalytic activity">
    <reaction evidence="8">
        <text>L-seryl-[protein] + ATP = O-phospho-L-seryl-[protein] + ADP + H(+)</text>
        <dbReference type="Rhea" id="RHEA:17989"/>
        <dbReference type="Rhea" id="RHEA-COMP:9863"/>
        <dbReference type="Rhea" id="RHEA-COMP:11604"/>
        <dbReference type="ChEBI" id="CHEBI:15378"/>
        <dbReference type="ChEBI" id="CHEBI:29999"/>
        <dbReference type="ChEBI" id="CHEBI:30616"/>
        <dbReference type="ChEBI" id="CHEBI:83421"/>
        <dbReference type="ChEBI" id="CHEBI:456216"/>
        <dbReference type="EC" id="2.7.11.1"/>
    </reaction>
</comment>
<dbReference type="PROSITE" id="PS00107">
    <property type="entry name" value="PROTEIN_KINASE_ATP"/>
    <property type="match status" value="1"/>
</dbReference>
<feature type="repeat" description="TPR" evidence="9">
    <location>
        <begin position="562"/>
        <end position="595"/>
    </location>
</feature>
<evidence type="ECO:0000256" key="8">
    <source>
        <dbReference type="ARBA" id="ARBA00048679"/>
    </source>
</evidence>
<feature type="binding site" evidence="10">
    <location>
        <position position="41"/>
    </location>
    <ligand>
        <name>ATP</name>
        <dbReference type="ChEBI" id="CHEBI:30616"/>
    </ligand>
</feature>
<keyword evidence="6 10" id="KW-0067">ATP-binding</keyword>
<evidence type="ECO:0000256" key="1">
    <source>
        <dbReference type="ARBA" id="ARBA00012513"/>
    </source>
</evidence>
<gene>
    <name evidence="13" type="ORF">CQU01_03090</name>
</gene>
<dbReference type="InterPro" id="IPR000719">
    <property type="entry name" value="Prot_kinase_dom"/>
</dbReference>
<dbReference type="SMART" id="SM00220">
    <property type="entry name" value="S_TKc"/>
    <property type="match status" value="1"/>
</dbReference>
<dbReference type="AlphaFoldDB" id="A0A511UVZ8"/>
<keyword evidence="3" id="KW-0808">Transferase</keyword>
<keyword evidence="14" id="KW-1185">Reference proteome</keyword>
<evidence type="ECO:0000256" key="6">
    <source>
        <dbReference type="ARBA" id="ARBA00022840"/>
    </source>
</evidence>
<dbReference type="SUPFAM" id="SSF56112">
    <property type="entry name" value="Protein kinase-like (PK-like)"/>
    <property type="match status" value="1"/>
</dbReference>
<feature type="transmembrane region" description="Helical" evidence="11">
    <location>
        <begin position="281"/>
        <end position="302"/>
    </location>
</feature>
<evidence type="ECO:0000256" key="2">
    <source>
        <dbReference type="ARBA" id="ARBA00022527"/>
    </source>
</evidence>
<evidence type="ECO:0000256" key="3">
    <source>
        <dbReference type="ARBA" id="ARBA00022679"/>
    </source>
</evidence>
<comment type="catalytic activity">
    <reaction evidence="7">
        <text>L-threonyl-[protein] + ATP = O-phospho-L-threonyl-[protein] + ADP + H(+)</text>
        <dbReference type="Rhea" id="RHEA:46608"/>
        <dbReference type="Rhea" id="RHEA-COMP:11060"/>
        <dbReference type="Rhea" id="RHEA-COMP:11605"/>
        <dbReference type="ChEBI" id="CHEBI:15378"/>
        <dbReference type="ChEBI" id="CHEBI:30013"/>
        <dbReference type="ChEBI" id="CHEBI:30616"/>
        <dbReference type="ChEBI" id="CHEBI:61977"/>
        <dbReference type="ChEBI" id="CHEBI:456216"/>
        <dbReference type="EC" id="2.7.11.1"/>
    </reaction>
</comment>
<keyword evidence="11" id="KW-0812">Transmembrane</keyword>
<evidence type="ECO:0000256" key="10">
    <source>
        <dbReference type="PROSITE-ProRule" id="PRU10141"/>
    </source>
</evidence>
<dbReference type="Pfam" id="PF13174">
    <property type="entry name" value="TPR_6"/>
    <property type="match status" value="2"/>
</dbReference>
<dbReference type="Gene3D" id="1.25.40.10">
    <property type="entry name" value="Tetratricopeptide repeat domain"/>
    <property type="match status" value="2"/>
</dbReference>
<dbReference type="EMBL" id="BJXW01000004">
    <property type="protein sequence ID" value="GEN30071.1"/>
    <property type="molecule type" value="Genomic_DNA"/>
</dbReference>
<dbReference type="PROSITE" id="PS50005">
    <property type="entry name" value="TPR"/>
    <property type="match status" value="1"/>
</dbReference>
<dbReference type="PROSITE" id="PS50011">
    <property type="entry name" value="PROTEIN_KINASE_DOM"/>
    <property type="match status" value="1"/>
</dbReference>
<dbReference type="InterPro" id="IPR019734">
    <property type="entry name" value="TPR_rpt"/>
</dbReference>
<dbReference type="InterPro" id="IPR008271">
    <property type="entry name" value="Ser/Thr_kinase_AS"/>
</dbReference>
<dbReference type="Gene3D" id="1.10.510.10">
    <property type="entry name" value="Transferase(Phosphotransferase) domain 1"/>
    <property type="match status" value="1"/>
</dbReference>
<dbReference type="InterPro" id="IPR017441">
    <property type="entry name" value="Protein_kinase_ATP_BS"/>
</dbReference>
<evidence type="ECO:0000256" key="9">
    <source>
        <dbReference type="PROSITE-ProRule" id="PRU00339"/>
    </source>
</evidence>
<dbReference type="InterPro" id="IPR011990">
    <property type="entry name" value="TPR-like_helical_dom_sf"/>
</dbReference>
<dbReference type="GO" id="GO:0005524">
    <property type="term" value="F:ATP binding"/>
    <property type="evidence" value="ECO:0007669"/>
    <property type="project" value="UniProtKB-UniRule"/>
</dbReference>
<keyword evidence="2 13" id="KW-0723">Serine/threonine-protein kinase</keyword>
<evidence type="ECO:0000259" key="12">
    <source>
        <dbReference type="PROSITE" id="PS50011"/>
    </source>
</evidence>
<keyword evidence="4 10" id="KW-0547">Nucleotide-binding</keyword>
<name>A0A511UVZ8_9BACI</name>
<dbReference type="EC" id="2.7.11.1" evidence="1"/>
<dbReference type="Gene3D" id="3.30.200.20">
    <property type="entry name" value="Phosphorylase Kinase, domain 1"/>
    <property type="match status" value="1"/>
</dbReference>
<feature type="domain" description="Protein kinase" evidence="12">
    <location>
        <begin position="12"/>
        <end position="355"/>
    </location>
</feature>
<evidence type="ECO:0000313" key="13">
    <source>
        <dbReference type="EMBL" id="GEN30071.1"/>
    </source>
</evidence>
<dbReference type="GO" id="GO:0004674">
    <property type="term" value="F:protein serine/threonine kinase activity"/>
    <property type="evidence" value="ECO:0007669"/>
    <property type="project" value="UniProtKB-KW"/>
</dbReference>
<evidence type="ECO:0000256" key="7">
    <source>
        <dbReference type="ARBA" id="ARBA00047899"/>
    </source>
</evidence>
<dbReference type="PANTHER" id="PTHR24363">
    <property type="entry name" value="SERINE/THREONINE PROTEIN KINASE"/>
    <property type="match status" value="1"/>
</dbReference>
<protein>
    <recommendedName>
        <fullName evidence="1">non-specific serine/threonine protein kinase</fullName>
        <ecNumber evidence="1">2.7.11.1</ecNumber>
    </recommendedName>
</protein>
<dbReference type="OrthoDB" id="9788659at2"/>
<proteinExistence type="predicted"/>
<dbReference type="CDD" id="cd14014">
    <property type="entry name" value="STKc_PknB_like"/>
    <property type="match status" value="1"/>
</dbReference>
<sequence length="653" mass="75823">MLKIGDIVDKRYEVLKEIGRGGMSVVYLAMDNRLNKSLVIKDIRKRDKFRNEILVNSLVVEANLLKKLDHHALPRIYDIIESSGDIYVVMDYIEGESLKEKMAREGIQDADDVIDWAKQLADVLHYLHTRQPNPIIYRDMKPDNIMLTPDGHIKLIDFGIAREYKEEQSTDTTNLGTKAYAAPEQISGKQTDVRTDIYSLGMTLYHLVTGKTLNDPPFEVKPIRYWNPTLPEGLEYIISVCTQAEPENRYQSCRDLLIDLENIDKLTEGYKKLLYKRMLQFIIPSVFLILFTTSTVLGYNGMKKELFQDYTRLINQANQEVVADKEAKAIELLQEAIDLDHKRSEAYINLLNIFINTERVEEGLDMIETYIKDKYGNTHKNQDVLYKVGMTYFDYQNDYQQALHYFKQIDEEDVPAVKYYKTLATAMSQLEINFDDFLKELASFEIFNDSLPNDVKKIENYHALVNIYISYKAHLEEANTKAIEIIEKATKTLSLIDDDSLRAWYELSFERKLAQSYYSRGFDQLYQTDGAVIDREASNSDFSLAIEHYQALLHQVNEEEKEDIMVTIGVILQEMGKTAEAEAQFKKTIHTYPENIQAYVKLGNMLLDLEVEKNKPNLTKVKQVMKEAEKIENIEKDEGFKKLQTRFNQLSER</sequence>
<keyword evidence="5 13" id="KW-0418">Kinase</keyword>
<keyword evidence="9" id="KW-0802">TPR repeat</keyword>
<evidence type="ECO:0000256" key="11">
    <source>
        <dbReference type="SAM" id="Phobius"/>
    </source>
</evidence>
<comment type="caution">
    <text evidence="13">The sequence shown here is derived from an EMBL/GenBank/DDBJ whole genome shotgun (WGS) entry which is preliminary data.</text>
</comment>